<proteinExistence type="predicted"/>
<keyword evidence="6" id="KW-1185">Reference proteome</keyword>
<dbReference type="InterPro" id="IPR011990">
    <property type="entry name" value="TPR-like_helical_dom_sf"/>
</dbReference>
<protein>
    <submittedName>
        <fullName evidence="5">Putative TPR-domain containing protein</fullName>
    </submittedName>
</protein>
<keyword evidence="1" id="KW-0677">Repeat</keyword>
<evidence type="ECO:0000256" key="3">
    <source>
        <dbReference type="PROSITE-ProRule" id="PRU00339"/>
    </source>
</evidence>
<gene>
    <name evidence="5" type="ORF">UBAL3_80150013</name>
</gene>
<reference evidence="5 6" key="1">
    <citation type="journal article" date="2009" name="Appl. Environ. Microbiol.">
        <title>Community genomic and proteomic analyses of chemoautotrophic iron-oxidizing "Leptospirillum rubarum" (Group II) and "Leptospirillum ferrodiazotrophum" (Group III) bacteria in acid mine drainage biofilms.</title>
        <authorList>
            <person name="Goltsman D.S."/>
            <person name="Denef V.J."/>
            <person name="Singer S.W."/>
            <person name="VerBerkmoes N.C."/>
            <person name="Lefsrud M."/>
            <person name="Mueller R.S."/>
            <person name="Dick G.J."/>
            <person name="Sun C.L."/>
            <person name="Wheeler K.E."/>
            <person name="Zemla A."/>
            <person name="Baker B.J."/>
            <person name="Hauser L."/>
            <person name="Land M."/>
            <person name="Shah M.B."/>
            <person name="Thelen M.P."/>
            <person name="Hettich R.L."/>
            <person name="Banfield J.F."/>
        </authorList>
    </citation>
    <scope>NUCLEOTIDE SEQUENCE [LARGE SCALE GENOMIC DNA]</scope>
</reference>
<feature type="repeat" description="TPR" evidence="3">
    <location>
        <begin position="177"/>
        <end position="210"/>
    </location>
</feature>
<accession>C6HVW3</accession>
<keyword evidence="2 3" id="KW-0802">TPR repeat</keyword>
<feature type="repeat" description="TPR" evidence="3">
    <location>
        <begin position="143"/>
        <end position="176"/>
    </location>
</feature>
<feature type="region of interest" description="Disordered" evidence="4">
    <location>
        <begin position="261"/>
        <end position="280"/>
    </location>
</feature>
<evidence type="ECO:0000313" key="5">
    <source>
        <dbReference type="EMBL" id="EES53225.1"/>
    </source>
</evidence>
<organism evidence="5 6">
    <name type="scientific">Leptospirillum ferrodiazotrophum</name>
    <dbReference type="NCBI Taxonomy" id="412449"/>
    <lineage>
        <taxon>Bacteria</taxon>
        <taxon>Pseudomonadati</taxon>
        <taxon>Nitrospirota</taxon>
        <taxon>Nitrospiria</taxon>
        <taxon>Nitrospirales</taxon>
        <taxon>Nitrospiraceae</taxon>
        <taxon>Leptospirillum</taxon>
    </lineage>
</organism>
<dbReference type="PROSITE" id="PS50005">
    <property type="entry name" value="TPR"/>
    <property type="match status" value="5"/>
</dbReference>
<dbReference type="EMBL" id="GG693867">
    <property type="protein sequence ID" value="EES53225.1"/>
    <property type="molecule type" value="Genomic_DNA"/>
</dbReference>
<dbReference type="PROSITE" id="PS51257">
    <property type="entry name" value="PROKAR_LIPOPROTEIN"/>
    <property type="match status" value="1"/>
</dbReference>
<evidence type="ECO:0000256" key="4">
    <source>
        <dbReference type="SAM" id="MobiDB-lite"/>
    </source>
</evidence>
<evidence type="ECO:0000256" key="1">
    <source>
        <dbReference type="ARBA" id="ARBA00022737"/>
    </source>
</evidence>
<dbReference type="Proteomes" id="UP000009374">
    <property type="component" value="Unassembled WGS sequence"/>
</dbReference>
<dbReference type="PROSITE" id="PS50293">
    <property type="entry name" value="TPR_REGION"/>
    <property type="match status" value="1"/>
</dbReference>
<feature type="repeat" description="TPR" evidence="3">
    <location>
        <begin position="211"/>
        <end position="244"/>
    </location>
</feature>
<feature type="repeat" description="TPR" evidence="3">
    <location>
        <begin position="73"/>
        <end position="106"/>
    </location>
</feature>
<sequence length="280" mass="31763">MGFSGRPFPTGVPAACLIMGLALLSSCQRGVSPRNHHMAIEHYNGGLRNLRNHQLQAAFWEFEYANHLDPDIPKVHYSLGHVYYLMHDLTDARNEFLRALKHNDDPSSTYNYLGKIALERKQYQEALIDFHKALENTLNKTPYYPLTNIGKVYMLTGKFEKAKEYFAKAILRNDRFLPAYFWLGKVHMSEGAYEKAIGDFSETIRLAPGFSSGYFELGRAYLKLEDQKRATEAFTEAVRLDPTSKVGVRAKRYLLLLPQTPLKKQGGGSGPASDKKQVNP</sequence>
<dbReference type="SMART" id="SM00028">
    <property type="entry name" value="TPR"/>
    <property type="match status" value="5"/>
</dbReference>
<name>C6HVW3_9BACT</name>
<dbReference type="InterPro" id="IPR019734">
    <property type="entry name" value="TPR_rpt"/>
</dbReference>
<dbReference type="Gene3D" id="1.25.40.10">
    <property type="entry name" value="Tetratricopeptide repeat domain"/>
    <property type="match status" value="2"/>
</dbReference>
<dbReference type="Pfam" id="PF13432">
    <property type="entry name" value="TPR_16"/>
    <property type="match status" value="2"/>
</dbReference>
<evidence type="ECO:0000256" key="2">
    <source>
        <dbReference type="ARBA" id="ARBA00022803"/>
    </source>
</evidence>
<dbReference type="SUPFAM" id="SSF48452">
    <property type="entry name" value="TPR-like"/>
    <property type="match status" value="1"/>
</dbReference>
<dbReference type="Pfam" id="PF07719">
    <property type="entry name" value="TPR_2"/>
    <property type="match status" value="1"/>
</dbReference>
<evidence type="ECO:0000313" key="6">
    <source>
        <dbReference type="Proteomes" id="UP000009374"/>
    </source>
</evidence>
<dbReference type="InterPro" id="IPR050498">
    <property type="entry name" value="Ycf3"/>
</dbReference>
<dbReference type="AlphaFoldDB" id="C6HVW3"/>
<feature type="repeat" description="TPR" evidence="3">
    <location>
        <begin position="107"/>
        <end position="140"/>
    </location>
</feature>
<dbReference type="PANTHER" id="PTHR44858:SF1">
    <property type="entry name" value="UDP-N-ACETYLGLUCOSAMINE--PEPTIDE N-ACETYLGLUCOSAMINYLTRANSFERASE SPINDLY-RELATED"/>
    <property type="match status" value="1"/>
</dbReference>
<dbReference type="PANTHER" id="PTHR44858">
    <property type="entry name" value="TETRATRICOPEPTIDE REPEAT PROTEIN 6"/>
    <property type="match status" value="1"/>
</dbReference>
<dbReference type="InterPro" id="IPR013105">
    <property type="entry name" value="TPR_2"/>
</dbReference>